<organism evidence="1 2">
    <name type="scientific">Sphingomicrobium lutaoense</name>
    <dbReference type="NCBI Taxonomy" id="515949"/>
    <lineage>
        <taxon>Bacteria</taxon>
        <taxon>Pseudomonadati</taxon>
        <taxon>Pseudomonadota</taxon>
        <taxon>Alphaproteobacteria</taxon>
        <taxon>Sphingomonadales</taxon>
        <taxon>Sphingomonadaceae</taxon>
        <taxon>Sphingomicrobium</taxon>
    </lineage>
</organism>
<dbReference type="SUPFAM" id="SSF51735">
    <property type="entry name" value="NAD(P)-binding Rossmann-fold domains"/>
    <property type="match status" value="1"/>
</dbReference>
<dbReference type="Gene3D" id="3.90.25.10">
    <property type="entry name" value="UDP-galactose 4-epimerase, domain 1"/>
    <property type="match status" value="1"/>
</dbReference>
<comment type="caution">
    <text evidence="1">The sequence shown here is derived from an EMBL/GenBank/DDBJ whole genome shotgun (WGS) entry which is preliminary data.</text>
</comment>
<evidence type="ECO:0000313" key="2">
    <source>
        <dbReference type="Proteomes" id="UP000578569"/>
    </source>
</evidence>
<protein>
    <submittedName>
        <fullName evidence="1">Nucleoside-diphosphate-sugar epimerase</fullName>
    </submittedName>
</protein>
<proteinExistence type="predicted"/>
<keyword evidence="2" id="KW-1185">Reference proteome</keyword>
<name>A0A839Z1F2_9SPHN</name>
<dbReference type="AlphaFoldDB" id="A0A839Z1F2"/>
<gene>
    <name evidence="1" type="ORF">FHS50_000525</name>
</gene>
<reference evidence="1 2" key="1">
    <citation type="submission" date="2020-08" db="EMBL/GenBank/DDBJ databases">
        <title>Genomic Encyclopedia of Type Strains, Phase IV (KMG-IV): sequencing the most valuable type-strain genomes for metagenomic binning, comparative biology and taxonomic classification.</title>
        <authorList>
            <person name="Goeker M."/>
        </authorList>
    </citation>
    <scope>NUCLEOTIDE SEQUENCE [LARGE SCALE GENOMIC DNA]</scope>
    <source>
        <strain evidence="1 2">DSM 24194</strain>
    </source>
</reference>
<dbReference type="RefSeq" id="WP_183932842.1">
    <property type="nucleotide sequence ID" value="NZ_JACICF010000001.1"/>
</dbReference>
<dbReference type="InterPro" id="IPR036291">
    <property type="entry name" value="NAD(P)-bd_dom_sf"/>
</dbReference>
<dbReference type="EMBL" id="JACICF010000001">
    <property type="protein sequence ID" value="MBB3763502.1"/>
    <property type="molecule type" value="Genomic_DNA"/>
</dbReference>
<sequence length="100" mass="11106">MRRKRSTSLLRCLRRAAGPPGSVFNVGARKRTSLDQLFTTICDAIVAMGYEYYREPEHADFPLGDIRHSLADIGKARNVLGFSPEIDLATGLELSIPHYG</sequence>
<accession>A0A839Z1F2</accession>
<dbReference type="Proteomes" id="UP000578569">
    <property type="component" value="Unassembled WGS sequence"/>
</dbReference>
<evidence type="ECO:0000313" key="1">
    <source>
        <dbReference type="EMBL" id="MBB3763502.1"/>
    </source>
</evidence>